<dbReference type="Gene3D" id="3.40.50.1220">
    <property type="entry name" value="TPP-binding domain"/>
    <property type="match status" value="1"/>
</dbReference>
<feature type="transmembrane region" description="Helical" evidence="16">
    <location>
        <begin position="6"/>
        <end position="23"/>
    </location>
</feature>
<evidence type="ECO:0000313" key="18">
    <source>
        <dbReference type="EMBL" id="AKD26117.1"/>
    </source>
</evidence>
<comment type="similarity">
    <text evidence="3 15">Belongs to the PNT beta subunit family.</text>
</comment>
<keyword evidence="8 16" id="KW-0812">Transmembrane</keyword>
<feature type="transmembrane region" description="Helical" evidence="16">
    <location>
        <begin position="56"/>
        <end position="74"/>
    </location>
</feature>
<keyword evidence="12 15" id="KW-0520">NAD</keyword>
<keyword evidence="7 15" id="KW-0997">Cell inner membrane</keyword>
<dbReference type="GO" id="GO:0016491">
    <property type="term" value="F:oxidoreductase activity"/>
    <property type="evidence" value="ECO:0007669"/>
    <property type="project" value="UniProtKB-KW"/>
</dbReference>
<dbReference type="AlphaFoldDB" id="A0A0E3ZLE4"/>
<dbReference type="SUPFAM" id="SSF52467">
    <property type="entry name" value="DHS-like NAD/FAD-binding domain"/>
    <property type="match status" value="1"/>
</dbReference>
<dbReference type="STRING" id="1835254.CL55_00017840"/>
<keyword evidence="9 15" id="KW-0521">NADP</keyword>
<dbReference type="InterPro" id="IPR012136">
    <property type="entry name" value="NADH_DH_b"/>
</dbReference>
<dbReference type="OrthoDB" id="9763786at2"/>
<name>A0A0E3ZLE4_9BURK</name>
<evidence type="ECO:0000256" key="11">
    <source>
        <dbReference type="ARBA" id="ARBA00022989"/>
    </source>
</evidence>
<comment type="subcellular location">
    <subcellularLocation>
        <location evidence="2">Cell inner membrane</location>
        <topology evidence="2">Multi-pass membrane protein</topology>
    </subcellularLocation>
</comment>
<dbReference type="HOGENOM" id="CLU_007866_4_0_4"/>
<evidence type="ECO:0000259" key="17">
    <source>
        <dbReference type="Pfam" id="PF02233"/>
    </source>
</evidence>
<evidence type="ECO:0000256" key="12">
    <source>
        <dbReference type="ARBA" id="ARBA00023027"/>
    </source>
</evidence>
<keyword evidence="19" id="KW-1185">Reference proteome</keyword>
<evidence type="ECO:0000256" key="1">
    <source>
        <dbReference type="ARBA" id="ARBA00003943"/>
    </source>
</evidence>
<dbReference type="RefSeq" id="WP_046330780.1">
    <property type="nucleotide sequence ID" value="NZ_CP007501.1"/>
</dbReference>
<dbReference type="InterPro" id="IPR034300">
    <property type="entry name" value="PNTB-like"/>
</dbReference>
<feature type="transmembrane region" description="Helical" evidence="16">
    <location>
        <begin position="119"/>
        <end position="138"/>
    </location>
</feature>
<accession>A0A0E3ZLE4</accession>
<keyword evidence="13 15" id="KW-0472">Membrane</keyword>
<comment type="catalytic activity">
    <reaction evidence="14 15">
        <text>NAD(+) + NADPH + H(+)(in) = NADH + NADP(+) + H(+)(out)</text>
        <dbReference type="Rhea" id="RHEA:47992"/>
        <dbReference type="ChEBI" id="CHEBI:15378"/>
        <dbReference type="ChEBI" id="CHEBI:57540"/>
        <dbReference type="ChEBI" id="CHEBI:57783"/>
        <dbReference type="ChEBI" id="CHEBI:57945"/>
        <dbReference type="ChEBI" id="CHEBI:58349"/>
        <dbReference type="EC" id="7.1.1.1"/>
    </reaction>
</comment>
<keyword evidence="18" id="KW-0560">Oxidoreductase</keyword>
<dbReference type="KEGG" id="pdq:CL55_00017840"/>
<dbReference type="PANTHER" id="PTHR44758:SF1">
    <property type="entry name" value="NAD(P) TRANSHYDROGENASE SUBUNIT BETA"/>
    <property type="match status" value="1"/>
</dbReference>
<dbReference type="GO" id="GO:0005886">
    <property type="term" value="C:plasma membrane"/>
    <property type="evidence" value="ECO:0007669"/>
    <property type="project" value="UniProtKB-SubCell"/>
</dbReference>
<evidence type="ECO:0000256" key="6">
    <source>
        <dbReference type="ARBA" id="ARBA00022475"/>
    </source>
</evidence>
<protein>
    <recommendedName>
        <fullName evidence="5 15">NAD(P) transhydrogenase subunit beta</fullName>
        <ecNumber evidence="4 15">7.1.1.1</ecNumber>
    </recommendedName>
    <alternativeName>
        <fullName evidence="15">Nicotinamide nucleotide transhydrogenase subunit beta</fullName>
    </alternativeName>
</protein>
<evidence type="ECO:0000256" key="2">
    <source>
        <dbReference type="ARBA" id="ARBA00004429"/>
    </source>
</evidence>
<evidence type="ECO:0000256" key="5">
    <source>
        <dbReference type="ARBA" id="ARBA00014581"/>
    </source>
</evidence>
<dbReference type="EMBL" id="CP007501">
    <property type="protein sequence ID" value="AKD26117.1"/>
    <property type="molecule type" value="Genomic_DNA"/>
</dbReference>
<evidence type="ECO:0000256" key="14">
    <source>
        <dbReference type="ARBA" id="ARBA00048202"/>
    </source>
</evidence>
<evidence type="ECO:0000256" key="10">
    <source>
        <dbReference type="ARBA" id="ARBA00022967"/>
    </source>
</evidence>
<comment type="function">
    <text evidence="1 15">The transhydrogenation between NADH and NADP is coupled to respiration and ATP hydrolysis and functions as a proton pump across the membrane.</text>
</comment>
<dbReference type="Proteomes" id="UP000061135">
    <property type="component" value="Chromosome"/>
</dbReference>
<evidence type="ECO:0000313" key="19">
    <source>
        <dbReference type="Proteomes" id="UP000061135"/>
    </source>
</evidence>
<dbReference type="Pfam" id="PF02233">
    <property type="entry name" value="PNTB"/>
    <property type="match status" value="1"/>
</dbReference>
<organism evidence="18 19">
    <name type="scientific">Polynucleobacter duraquae</name>
    <dbReference type="NCBI Taxonomy" id="1835254"/>
    <lineage>
        <taxon>Bacteria</taxon>
        <taxon>Pseudomonadati</taxon>
        <taxon>Pseudomonadota</taxon>
        <taxon>Betaproteobacteria</taxon>
        <taxon>Burkholderiales</taxon>
        <taxon>Burkholderiaceae</taxon>
        <taxon>Polynucleobacter</taxon>
    </lineage>
</organism>
<evidence type="ECO:0000256" key="4">
    <source>
        <dbReference type="ARBA" id="ARBA00012943"/>
    </source>
</evidence>
<dbReference type="EC" id="7.1.1.1" evidence="4 15"/>
<gene>
    <name evidence="18" type="ORF">CL55_00017840</name>
</gene>
<keyword evidence="10 15" id="KW-1278">Translocase</keyword>
<keyword evidence="11 16" id="KW-1133">Transmembrane helix</keyword>
<evidence type="ECO:0000256" key="8">
    <source>
        <dbReference type="ARBA" id="ARBA00022692"/>
    </source>
</evidence>
<feature type="transmembrane region" description="Helical" evidence="16">
    <location>
        <begin position="232"/>
        <end position="252"/>
    </location>
</feature>
<dbReference type="PIRSF" id="PIRSF000204">
    <property type="entry name" value="PNTB"/>
    <property type="match status" value="1"/>
</dbReference>
<reference evidence="18 19" key="1">
    <citation type="submission" date="2014-03" db="EMBL/GenBank/DDBJ databases">
        <title>Genome of Polynucleobacter strain MWH-MoK4.</title>
        <authorList>
            <person name="Hahn M.W."/>
        </authorList>
    </citation>
    <scope>NUCLEOTIDE SEQUENCE [LARGE SCALE GENOMIC DNA]</scope>
    <source>
        <strain evidence="18 19">MWH-MoK4</strain>
    </source>
</reference>
<feature type="transmembrane region" description="Helical" evidence="16">
    <location>
        <begin position="158"/>
        <end position="176"/>
    </location>
</feature>
<dbReference type="InterPro" id="IPR029035">
    <property type="entry name" value="DHS-like_NAD/FAD-binding_dom"/>
</dbReference>
<feature type="transmembrane region" description="Helical" evidence="16">
    <location>
        <begin position="86"/>
        <end position="107"/>
    </location>
</feature>
<dbReference type="GO" id="GO:0050661">
    <property type="term" value="F:NADP binding"/>
    <property type="evidence" value="ECO:0007669"/>
    <property type="project" value="InterPro"/>
</dbReference>
<evidence type="ECO:0000256" key="7">
    <source>
        <dbReference type="ARBA" id="ARBA00022519"/>
    </source>
</evidence>
<feature type="domain" description="NADP transhydrogenase beta-like" evidence="17">
    <location>
        <begin position="7"/>
        <end position="452"/>
    </location>
</feature>
<evidence type="ECO:0000256" key="16">
    <source>
        <dbReference type="SAM" id="Phobius"/>
    </source>
</evidence>
<dbReference type="PATRIC" id="fig|576611.7.peg.1812"/>
<feature type="transmembrane region" description="Helical" evidence="16">
    <location>
        <begin position="35"/>
        <end position="50"/>
    </location>
</feature>
<evidence type="ECO:0000256" key="9">
    <source>
        <dbReference type="ARBA" id="ARBA00022857"/>
    </source>
</evidence>
<evidence type="ECO:0000256" key="15">
    <source>
        <dbReference type="PIRNR" id="PIRNR000204"/>
    </source>
</evidence>
<dbReference type="GO" id="GO:0008750">
    <property type="term" value="F:proton-translocating NAD(P)+ transhydrogenase activity"/>
    <property type="evidence" value="ECO:0007669"/>
    <property type="project" value="UniProtKB-EC"/>
</dbReference>
<keyword evidence="6 15" id="KW-1003">Cell membrane</keyword>
<sequence length="455" mass="47474">MSNITAISYLISSVLFILALRGLSSPTTSRQGNTFGMIGMLLAVITTFMIPDFKPVFSLIIGAVVAGAIIGILAAKRVQMTKMPELVALMHSFVGLSAVLIAIAAVFNPAQDHTGAQKIELFIGAFIGAITFTASIIAFGKLSGKVSGKSVTFAGQHLLNLILAIAMVSGGVMYFMTGSHEAFLVMCAIALVLGVTLIIPIGGADMPVVVSMLNSYSGWAAAGIGFTLNNPVLIIAGACVGSSGAILSYIMCKAMNRSILAVLLGGFGAEASAGGADDGGPKNYKTGSPEDAAFLMENADTVVIVPGYGLAVARAQHALKELTEKLTHHGVTVKYAIHPVAGRMPGHMNVLLAEAEVPYDQVFEMEDINSDFGQADVVLVLGANDVVNPAARTPGSPIFGMPILEAFKAKTIIVNKRSMAAGYAGLDNELFYMDKTMMVFGDAKKVVEDMVKSVS</sequence>
<evidence type="ECO:0000256" key="13">
    <source>
        <dbReference type="ARBA" id="ARBA00023136"/>
    </source>
</evidence>
<dbReference type="PANTHER" id="PTHR44758">
    <property type="entry name" value="NAD(P) TRANSHYDROGENASE SUBUNIT BETA"/>
    <property type="match status" value="1"/>
</dbReference>
<feature type="transmembrane region" description="Helical" evidence="16">
    <location>
        <begin position="182"/>
        <end position="201"/>
    </location>
</feature>
<evidence type="ECO:0000256" key="3">
    <source>
        <dbReference type="ARBA" id="ARBA00007919"/>
    </source>
</evidence>
<proteinExistence type="inferred from homology"/>